<dbReference type="InterPro" id="IPR058163">
    <property type="entry name" value="LysR-type_TF_proteobact-type"/>
</dbReference>
<dbReference type="GO" id="GO:0006351">
    <property type="term" value="P:DNA-templated transcription"/>
    <property type="evidence" value="ECO:0007669"/>
    <property type="project" value="TreeGrafter"/>
</dbReference>
<gene>
    <name evidence="6" type="ORF">CAL29_03260</name>
</gene>
<dbReference type="InterPro" id="IPR036390">
    <property type="entry name" value="WH_DNA-bd_sf"/>
</dbReference>
<dbReference type="GO" id="GO:0043565">
    <property type="term" value="F:sequence-specific DNA binding"/>
    <property type="evidence" value="ECO:0007669"/>
    <property type="project" value="TreeGrafter"/>
</dbReference>
<dbReference type="PANTHER" id="PTHR30537:SF79">
    <property type="entry name" value="TRANSCRIPTIONAL REGULATOR-RELATED"/>
    <property type="match status" value="1"/>
</dbReference>
<evidence type="ECO:0000256" key="2">
    <source>
        <dbReference type="ARBA" id="ARBA00023015"/>
    </source>
</evidence>
<protein>
    <recommendedName>
        <fullName evidence="5">HTH lysR-type domain-containing protein</fullName>
    </recommendedName>
</protein>
<proteinExistence type="inferred from homology"/>
<dbReference type="Pfam" id="PF00126">
    <property type="entry name" value="HTH_1"/>
    <property type="match status" value="1"/>
</dbReference>
<dbReference type="OrthoDB" id="8591238at2"/>
<evidence type="ECO:0000313" key="7">
    <source>
        <dbReference type="Proteomes" id="UP000216020"/>
    </source>
</evidence>
<dbReference type="InterPro" id="IPR005119">
    <property type="entry name" value="LysR_subst-bd"/>
</dbReference>
<dbReference type="PANTHER" id="PTHR30537">
    <property type="entry name" value="HTH-TYPE TRANSCRIPTIONAL REGULATOR"/>
    <property type="match status" value="1"/>
</dbReference>
<dbReference type="GO" id="GO:0003700">
    <property type="term" value="F:DNA-binding transcription factor activity"/>
    <property type="evidence" value="ECO:0007669"/>
    <property type="project" value="InterPro"/>
</dbReference>
<sequence>MHKLRNRLGPLRVLDAVHRSGGVGRAAELLHITPGAVSHQLRRLETELGVQLVHKDGRDIGFTTAGAELAVQAAQLFDQLESVLARASEAGANRRIRVKVIPSLAIKWLMPRLGSLYARHSDIDIEVATVARADDTDLHNADFVVRCGNGRWPGLRADLLFADELVLACAPSMAERLRAPEDVLRETLLKSMIAPDCWDRWLLSAGVAAGGETRFLPLANAVLCLQAAAEGLGIAVTQRAYIAQDFATGQLVQPLAHSALSGNGYYLVSDPVRAAVPPFSTFADWIVSVR</sequence>
<dbReference type="Gene3D" id="1.10.10.10">
    <property type="entry name" value="Winged helix-like DNA-binding domain superfamily/Winged helix DNA-binding domain"/>
    <property type="match status" value="1"/>
</dbReference>
<dbReference type="EMBL" id="NEVM01000001">
    <property type="protein sequence ID" value="OZI37443.1"/>
    <property type="molecule type" value="Genomic_DNA"/>
</dbReference>
<dbReference type="RefSeq" id="WP_094851548.1">
    <property type="nucleotide sequence ID" value="NZ_NEVM01000001.1"/>
</dbReference>
<evidence type="ECO:0000256" key="4">
    <source>
        <dbReference type="ARBA" id="ARBA00023163"/>
    </source>
</evidence>
<evidence type="ECO:0000256" key="1">
    <source>
        <dbReference type="ARBA" id="ARBA00009437"/>
    </source>
</evidence>
<dbReference type="InterPro" id="IPR000847">
    <property type="entry name" value="LysR_HTH_N"/>
</dbReference>
<dbReference type="Pfam" id="PF03466">
    <property type="entry name" value="LysR_substrate"/>
    <property type="match status" value="1"/>
</dbReference>
<dbReference type="SUPFAM" id="SSF53850">
    <property type="entry name" value="Periplasmic binding protein-like II"/>
    <property type="match status" value="1"/>
</dbReference>
<accession>A0A261SMC3</accession>
<dbReference type="CDD" id="cd08432">
    <property type="entry name" value="PBP2_GcdR_TrpI_HvrB_AmpR_like"/>
    <property type="match status" value="1"/>
</dbReference>
<dbReference type="PROSITE" id="PS50931">
    <property type="entry name" value="HTH_LYSR"/>
    <property type="match status" value="1"/>
</dbReference>
<evidence type="ECO:0000313" key="6">
    <source>
        <dbReference type="EMBL" id="OZI37443.1"/>
    </source>
</evidence>
<keyword evidence="2" id="KW-0805">Transcription regulation</keyword>
<organism evidence="6 7">
    <name type="scientific">Bordetella genomosp. 10</name>
    <dbReference type="NCBI Taxonomy" id="1416804"/>
    <lineage>
        <taxon>Bacteria</taxon>
        <taxon>Pseudomonadati</taxon>
        <taxon>Pseudomonadota</taxon>
        <taxon>Betaproteobacteria</taxon>
        <taxon>Burkholderiales</taxon>
        <taxon>Alcaligenaceae</taxon>
        <taxon>Bordetella</taxon>
    </lineage>
</organism>
<dbReference type="Gene3D" id="3.40.190.10">
    <property type="entry name" value="Periplasmic binding protein-like II"/>
    <property type="match status" value="2"/>
</dbReference>
<keyword evidence="4" id="KW-0804">Transcription</keyword>
<dbReference type="Proteomes" id="UP000216020">
    <property type="component" value="Unassembled WGS sequence"/>
</dbReference>
<keyword evidence="7" id="KW-1185">Reference proteome</keyword>
<comment type="similarity">
    <text evidence="1">Belongs to the LysR transcriptional regulatory family.</text>
</comment>
<dbReference type="SUPFAM" id="SSF46785">
    <property type="entry name" value="Winged helix' DNA-binding domain"/>
    <property type="match status" value="1"/>
</dbReference>
<reference evidence="7" key="1">
    <citation type="submission" date="2017-05" db="EMBL/GenBank/DDBJ databases">
        <title>Complete and WGS of Bordetella genogroups.</title>
        <authorList>
            <person name="Spilker T."/>
            <person name="Lipuma J."/>
        </authorList>
    </citation>
    <scope>NUCLEOTIDE SEQUENCE [LARGE SCALE GENOMIC DNA]</scope>
    <source>
        <strain evidence="7">AU16122</strain>
    </source>
</reference>
<keyword evidence="3" id="KW-0238">DNA-binding</keyword>
<evidence type="ECO:0000256" key="3">
    <source>
        <dbReference type="ARBA" id="ARBA00023125"/>
    </source>
</evidence>
<dbReference type="InterPro" id="IPR036388">
    <property type="entry name" value="WH-like_DNA-bd_sf"/>
</dbReference>
<comment type="caution">
    <text evidence="6">The sequence shown here is derived from an EMBL/GenBank/DDBJ whole genome shotgun (WGS) entry which is preliminary data.</text>
</comment>
<evidence type="ECO:0000259" key="5">
    <source>
        <dbReference type="PROSITE" id="PS50931"/>
    </source>
</evidence>
<name>A0A261SMC3_9BORD</name>
<dbReference type="AlphaFoldDB" id="A0A261SMC3"/>
<feature type="domain" description="HTH lysR-type" evidence="5">
    <location>
        <begin position="11"/>
        <end position="63"/>
    </location>
</feature>